<keyword evidence="3" id="KW-1185">Reference proteome</keyword>
<organism evidence="2 3">
    <name type="scientific">Rotaria socialis</name>
    <dbReference type="NCBI Taxonomy" id="392032"/>
    <lineage>
        <taxon>Eukaryota</taxon>
        <taxon>Metazoa</taxon>
        <taxon>Spiralia</taxon>
        <taxon>Gnathifera</taxon>
        <taxon>Rotifera</taxon>
        <taxon>Eurotatoria</taxon>
        <taxon>Bdelloidea</taxon>
        <taxon>Philodinida</taxon>
        <taxon>Philodinidae</taxon>
        <taxon>Rotaria</taxon>
    </lineage>
</organism>
<evidence type="ECO:0000313" key="2">
    <source>
        <dbReference type="EMBL" id="CAF4575637.1"/>
    </source>
</evidence>
<comment type="caution">
    <text evidence="2">The sequence shown here is derived from an EMBL/GenBank/DDBJ whole genome shotgun (WGS) entry which is preliminary data.</text>
</comment>
<name>A0A821AGH2_9BILA</name>
<feature type="compositionally biased region" description="Low complexity" evidence="1">
    <location>
        <begin position="7"/>
        <end position="19"/>
    </location>
</feature>
<evidence type="ECO:0000256" key="1">
    <source>
        <dbReference type="SAM" id="MobiDB-lite"/>
    </source>
</evidence>
<dbReference type="AlphaFoldDB" id="A0A821AGH2"/>
<protein>
    <submittedName>
        <fullName evidence="2">Uncharacterized protein</fullName>
    </submittedName>
</protein>
<accession>A0A821AGH2</accession>
<reference evidence="2" key="1">
    <citation type="submission" date="2021-02" db="EMBL/GenBank/DDBJ databases">
        <authorList>
            <person name="Nowell W R."/>
        </authorList>
    </citation>
    <scope>NUCLEOTIDE SEQUENCE</scope>
</reference>
<feature type="non-terminal residue" evidence="2">
    <location>
        <position position="1"/>
    </location>
</feature>
<dbReference type="Proteomes" id="UP000663873">
    <property type="component" value="Unassembled WGS sequence"/>
</dbReference>
<evidence type="ECO:0000313" key="3">
    <source>
        <dbReference type="Proteomes" id="UP000663873"/>
    </source>
</evidence>
<proteinExistence type="predicted"/>
<feature type="compositionally biased region" description="Polar residues" evidence="1">
    <location>
        <begin position="27"/>
        <end position="39"/>
    </location>
</feature>
<dbReference type="EMBL" id="CAJOBP010013970">
    <property type="protein sequence ID" value="CAF4575637.1"/>
    <property type="molecule type" value="Genomic_DNA"/>
</dbReference>
<gene>
    <name evidence="2" type="ORF">UJA718_LOCUS30455</name>
</gene>
<sequence>TSHRIQTDTITTSATTTTENGGGNGNEKSNMSIETSDDV</sequence>
<feature type="region of interest" description="Disordered" evidence="1">
    <location>
        <begin position="1"/>
        <end position="39"/>
    </location>
</feature>